<dbReference type="AlphaFoldDB" id="A0AAJ0GF29"/>
<organism evidence="1 2">
    <name type="scientific">Extremus antarcticus</name>
    <dbReference type="NCBI Taxonomy" id="702011"/>
    <lineage>
        <taxon>Eukaryota</taxon>
        <taxon>Fungi</taxon>
        <taxon>Dikarya</taxon>
        <taxon>Ascomycota</taxon>
        <taxon>Pezizomycotina</taxon>
        <taxon>Dothideomycetes</taxon>
        <taxon>Dothideomycetidae</taxon>
        <taxon>Mycosphaerellales</taxon>
        <taxon>Extremaceae</taxon>
        <taxon>Extremus</taxon>
    </lineage>
</organism>
<gene>
    <name evidence="1" type="ORF">LTR09_002797</name>
</gene>
<evidence type="ECO:0000313" key="2">
    <source>
        <dbReference type="Proteomes" id="UP001271007"/>
    </source>
</evidence>
<dbReference type="EMBL" id="JAWDJX010000006">
    <property type="protein sequence ID" value="KAK3056290.1"/>
    <property type="molecule type" value="Genomic_DNA"/>
</dbReference>
<evidence type="ECO:0000313" key="1">
    <source>
        <dbReference type="EMBL" id="KAK3056290.1"/>
    </source>
</evidence>
<proteinExistence type="predicted"/>
<name>A0AAJ0GF29_9PEZI</name>
<dbReference type="Proteomes" id="UP001271007">
    <property type="component" value="Unassembled WGS sequence"/>
</dbReference>
<accession>A0AAJ0GF29</accession>
<keyword evidence="2" id="KW-1185">Reference proteome</keyword>
<sequence length="152" mass="16797">MLLDGVVHTAQILQLKLSKIGQPNDHIPQSSTHILRHISMEHKVDAPGSGLDNATNDLDDTNMPNDASPLLALAGELRNNIYEYAVQEDVVHLRQEGTLVFTSSLARASSQIGSEYLPILKTQYTSITTIVLPNYQSFNNVTNHIECCKTAW</sequence>
<reference evidence="1" key="1">
    <citation type="submission" date="2023-04" db="EMBL/GenBank/DDBJ databases">
        <title>Black Yeasts Isolated from many extreme environments.</title>
        <authorList>
            <person name="Coleine C."/>
            <person name="Stajich J.E."/>
            <person name="Selbmann L."/>
        </authorList>
    </citation>
    <scope>NUCLEOTIDE SEQUENCE</scope>
    <source>
        <strain evidence="1">CCFEE 5312</strain>
    </source>
</reference>
<comment type="caution">
    <text evidence="1">The sequence shown here is derived from an EMBL/GenBank/DDBJ whole genome shotgun (WGS) entry which is preliminary data.</text>
</comment>
<protein>
    <submittedName>
        <fullName evidence="1">Uncharacterized protein</fullName>
    </submittedName>
</protein>